<dbReference type="Proteomes" id="UP001152799">
    <property type="component" value="Chromosome 2"/>
</dbReference>
<dbReference type="PANTHER" id="PTHR43903">
    <property type="entry name" value="NEUROLIGIN"/>
    <property type="match status" value="1"/>
</dbReference>
<name>A0A9N9MKA5_9CUCU</name>
<comment type="similarity">
    <text evidence="1">Belongs to the type-B carboxylesterase/lipase family.</text>
</comment>
<dbReference type="Gene3D" id="3.40.50.1820">
    <property type="entry name" value="alpha/beta hydrolase"/>
    <property type="match status" value="1"/>
</dbReference>
<evidence type="ECO:0000259" key="5">
    <source>
        <dbReference type="Pfam" id="PF00135"/>
    </source>
</evidence>
<proteinExistence type="inferred from homology"/>
<dbReference type="EMBL" id="OU892278">
    <property type="protein sequence ID" value="CAG9764073.1"/>
    <property type="molecule type" value="Genomic_DNA"/>
</dbReference>
<evidence type="ECO:0000313" key="6">
    <source>
        <dbReference type="EMBL" id="CAG9764073.1"/>
    </source>
</evidence>
<evidence type="ECO:0000256" key="1">
    <source>
        <dbReference type="ARBA" id="ARBA00005964"/>
    </source>
</evidence>
<keyword evidence="2" id="KW-0325">Glycoprotein</keyword>
<feature type="compositionally biased region" description="Low complexity" evidence="3">
    <location>
        <begin position="666"/>
        <end position="677"/>
    </location>
</feature>
<feature type="region of interest" description="Disordered" evidence="3">
    <location>
        <begin position="651"/>
        <end position="684"/>
    </location>
</feature>
<dbReference type="Pfam" id="PF00135">
    <property type="entry name" value="COesterase"/>
    <property type="match status" value="1"/>
</dbReference>
<evidence type="ECO:0000256" key="4">
    <source>
        <dbReference type="SAM" id="SignalP"/>
    </source>
</evidence>
<feature type="chain" id="PRO_5040179891" description="Carboxylesterase type B domain-containing protein" evidence="4">
    <location>
        <begin position="22"/>
        <end position="684"/>
    </location>
</feature>
<gene>
    <name evidence="6" type="ORF">CEUTPL_LOCUS4719</name>
</gene>
<feature type="domain" description="Carboxylesterase type B" evidence="5">
    <location>
        <begin position="48"/>
        <end position="604"/>
    </location>
</feature>
<sequence length="684" mass="74112">MAKVLLNTLFILITLKTGIKCNESHQRVRRLVGAEPANNVDPVVYVRFNGRAARVEGTRDFPNYVFKGIKYAQPPVGAGRFLRPKEKFLEGEVNATVYPPPCIQPAPGRTNTVIGNEDCLALNIFTPDLPTGTEGLPVIVWIHGGGFRYGSASQYGVRHLVGQRLVVVTIQYRLGSLGFLSSGSKHLPGNAALWDMALAVQWIRNYIGFFGGNPHRIVVMGHDTGASSALLLSLTKIAKGMPNAIVAMSGTAVSRWAIDNTPSDTAQQIAEENGCPTGNAVTMVKCLQKVPAESIVKGDSRIEFQHLQSRGFVTGLNGRLGTAPVSEGSNDGRSLPGMVEIDPVESMYKQENPKIPLLTGVTKDETTKAVKGQFKSDILKQLKSVPNFLNKVLVENLHNSSVLSKLSGKLGNIAQTGQNITSSLLSNGANALEGLGNSLQLNFENYLKAKQNDIEENLQKISEATADALFNVPAFLQAQLWKGAPTYLYSFEHSGNMHRGFSFLQGLPIVGNASSTETNSNDTVGHGDELSYLFDAHDLEGNPLPTNEPTEDDLKVRNFFTQMIADFARHGEFKIDNKKVPSFNLGENNFVQIKPEPILANKFKFCEMALWTNIGDRLKSNSCQFLKALESGVSKNLGKVQDLGSLVPGWNSQSPNKNPLGGILGSSGQQSVKSQKSNPLGIIG</sequence>
<organism evidence="6 7">
    <name type="scientific">Ceutorhynchus assimilis</name>
    <name type="common">cabbage seed weevil</name>
    <dbReference type="NCBI Taxonomy" id="467358"/>
    <lineage>
        <taxon>Eukaryota</taxon>
        <taxon>Metazoa</taxon>
        <taxon>Ecdysozoa</taxon>
        <taxon>Arthropoda</taxon>
        <taxon>Hexapoda</taxon>
        <taxon>Insecta</taxon>
        <taxon>Pterygota</taxon>
        <taxon>Neoptera</taxon>
        <taxon>Endopterygota</taxon>
        <taxon>Coleoptera</taxon>
        <taxon>Polyphaga</taxon>
        <taxon>Cucujiformia</taxon>
        <taxon>Curculionidae</taxon>
        <taxon>Ceutorhynchinae</taxon>
        <taxon>Ceutorhynchus</taxon>
    </lineage>
</organism>
<evidence type="ECO:0000256" key="2">
    <source>
        <dbReference type="ARBA" id="ARBA00023180"/>
    </source>
</evidence>
<evidence type="ECO:0000313" key="7">
    <source>
        <dbReference type="Proteomes" id="UP001152799"/>
    </source>
</evidence>
<evidence type="ECO:0000256" key="3">
    <source>
        <dbReference type="SAM" id="MobiDB-lite"/>
    </source>
</evidence>
<dbReference type="SUPFAM" id="SSF53474">
    <property type="entry name" value="alpha/beta-Hydrolases"/>
    <property type="match status" value="1"/>
</dbReference>
<keyword evidence="4" id="KW-0732">Signal</keyword>
<reference evidence="6" key="1">
    <citation type="submission" date="2022-01" db="EMBL/GenBank/DDBJ databases">
        <authorList>
            <person name="King R."/>
        </authorList>
    </citation>
    <scope>NUCLEOTIDE SEQUENCE</scope>
</reference>
<dbReference type="InterPro" id="IPR029058">
    <property type="entry name" value="AB_hydrolase_fold"/>
</dbReference>
<accession>A0A9N9MKA5</accession>
<feature type="signal peptide" evidence="4">
    <location>
        <begin position="1"/>
        <end position="21"/>
    </location>
</feature>
<dbReference type="AlphaFoldDB" id="A0A9N9MKA5"/>
<keyword evidence="7" id="KW-1185">Reference proteome</keyword>
<dbReference type="InterPro" id="IPR051093">
    <property type="entry name" value="Neuroligin/BSAL"/>
</dbReference>
<dbReference type="OrthoDB" id="408631at2759"/>
<dbReference type="InterPro" id="IPR002018">
    <property type="entry name" value="CarbesteraseB"/>
</dbReference>
<protein>
    <recommendedName>
        <fullName evidence="5">Carboxylesterase type B domain-containing protein</fullName>
    </recommendedName>
</protein>